<sequence>MLSMIRGNNLMDESTFSVTPIEGALAIALLNGGQNSGFANFTSAATFYLRALGCAEFPRDSAGSPPLFLARRLTRKPEWEYDLHGHNLELAIPAGEGAFDESAAEGQAVTSTYRSGINIKFGKPFDSFLGQTTKRVGNVTADWSKGAMVFDFPSFVPTTGDHHRNEEWYTKLAAKLINEFPVRPHWTKNTRQTFGQALKNLDQDVRLRAFLSFRNQ</sequence>
<keyword evidence="2" id="KW-1185">Reference proteome</keyword>
<comment type="caution">
    <text evidence="1">The sequence shown here is derived from an EMBL/GenBank/DDBJ whole genome shotgun (WGS) entry which is preliminary data.</text>
</comment>
<reference evidence="1 2" key="1">
    <citation type="journal article" date="2024" name="J Genomics">
        <title>Draft genome sequencing and assembly of Favolaschia claudopus CIRM-BRFM 2984 isolated from oak limbs.</title>
        <authorList>
            <person name="Navarro D."/>
            <person name="Drula E."/>
            <person name="Chaduli D."/>
            <person name="Cazenave R."/>
            <person name="Ahrendt S."/>
            <person name="Wang J."/>
            <person name="Lipzen A."/>
            <person name="Daum C."/>
            <person name="Barry K."/>
            <person name="Grigoriev I.V."/>
            <person name="Favel A."/>
            <person name="Rosso M.N."/>
            <person name="Martin F."/>
        </authorList>
    </citation>
    <scope>NUCLEOTIDE SEQUENCE [LARGE SCALE GENOMIC DNA]</scope>
    <source>
        <strain evidence="1 2">CIRM-BRFM 2984</strain>
    </source>
</reference>
<gene>
    <name evidence="1" type="ORF">R3P38DRAFT_3174131</name>
</gene>
<accession>A0AAW0DJE7</accession>
<protein>
    <submittedName>
        <fullName evidence="1">Uncharacterized protein</fullName>
    </submittedName>
</protein>
<evidence type="ECO:0000313" key="1">
    <source>
        <dbReference type="EMBL" id="KAK7050654.1"/>
    </source>
</evidence>
<organism evidence="1 2">
    <name type="scientific">Favolaschia claudopus</name>
    <dbReference type="NCBI Taxonomy" id="2862362"/>
    <lineage>
        <taxon>Eukaryota</taxon>
        <taxon>Fungi</taxon>
        <taxon>Dikarya</taxon>
        <taxon>Basidiomycota</taxon>
        <taxon>Agaricomycotina</taxon>
        <taxon>Agaricomycetes</taxon>
        <taxon>Agaricomycetidae</taxon>
        <taxon>Agaricales</taxon>
        <taxon>Marasmiineae</taxon>
        <taxon>Mycenaceae</taxon>
        <taxon>Favolaschia</taxon>
    </lineage>
</organism>
<dbReference type="Proteomes" id="UP001362999">
    <property type="component" value="Unassembled WGS sequence"/>
</dbReference>
<dbReference type="AlphaFoldDB" id="A0AAW0DJE7"/>
<name>A0AAW0DJE7_9AGAR</name>
<evidence type="ECO:0000313" key="2">
    <source>
        <dbReference type="Proteomes" id="UP001362999"/>
    </source>
</evidence>
<proteinExistence type="predicted"/>
<dbReference type="EMBL" id="JAWWNJ010000008">
    <property type="protein sequence ID" value="KAK7050654.1"/>
    <property type="molecule type" value="Genomic_DNA"/>
</dbReference>